<dbReference type="AlphaFoldDB" id="A0A3G2RA07"/>
<dbReference type="FunFam" id="3.40.50.300:FF:000016">
    <property type="entry name" value="Oligopeptide ABC transporter ATP-binding component"/>
    <property type="match status" value="1"/>
</dbReference>
<dbReference type="InterPro" id="IPR013563">
    <property type="entry name" value="Oligopep_ABC_C"/>
</dbReference>
<reference evidence="9 10" key="1">
    <citation type="submission" date="2018-10" db="EMBL/GenBank/DDBJ databases">
        <authorList>
            <person name="Zhang X."/>
        </authorList>
    </citation>
    <scope>NUCLEOTIDE SEQUENCE [LARGE SCALE GENOMIC DNA]</scope>
    <source>
        <strain evidence="9 10">SK-G1</strain>
    </source>
</reference>
<evidence type="ECO:0000256" key="2">
    <source>
        <dbReference type="ARBA" id="ARBA00005417"/>
    </source>
</evidence>
<dbReference type="PROSITE" id="PS00211">
    <property type="entry name" value="ABC_TRANSPORTER_1"/>
    <property type="match status" value="1"/>
</dbReference>
<dbReference type="InterPro" id="IPR003439">
    <property type="entry name" value="ABC_transporter-like_ATP-bd"/>
</dbReference>
<dbReference type="GO" id="GO:0005524">
    <property type="term" value="F:ATP binding"/>
    <property type="evidence" value="ECO:0007669"/>
    <property type="project" value="UniProtKB-KW"/>
</dbReference>
<dbReference type="EMBL" id="CP033169">
    <property type="protein sequence ID" value="AYO31858.1"/>
    <property type="molecule type" value="Genomic_DNA"/>
</dbReference>
<keyword evidence="3" id="KW-0813">Transport</keyword>
<evidence type="ECO:0000256" key="6">
    <source>
        <dbReference type="ARBA" id="ARBA00022840"/>
    </source>
</evidence>
<sequence>MHLSPSQVEAVQERDTVLSVKNLVTHFFIREGEVHAVDGVNLHVEKGETLAIVGESGCGKSVTALSMLRLIASPPGKVLSGNVIFQGQDLLHMKQSHLRKIRGKGIALILQEPMSSLNPSWTIGRQIMEAIELNQGIKGREAKDKAIEMLKLVRIPAAESRFNNYPHELSGGMKQRVMIAMALACRPQILIADEPTASLDVTIQAQILELMKQLKKEIGTTVILITHDLGVVAEMADRVTIMYAGQVVETADVFSIFHNPAHPYTRGIVRSIMDLKDKNHKLEVIPGDPPNLLNPPTGCRFNPRCAFAKEICREKDPDYQRVKGSDRRWVRCHFPLV</sequence>
<evidence type="ECO:0000256" key="4">
    <source>
        <dbReference type="ARBA" id="ARBA00022475"/>
    </source>
</evidence>
<evidence type="ECO:0000259" key="8">
    <source>
        <dbReference type="PROSITE" id="PS50893"/>
    </source>
</evidence>
<comment type="subcellular location">
    <subcellularLocation>
        <location evidence="1">Cell membrane</location>
        <topology evidence="1">Peripheral membrane protein</topology>
    </subcellularLocation>
</comment>
<name>A0A3G2RA07_9FIRM</name>
<dbReference type="Pfam" id="PF00005">
    <property type="entry name" value="ABC_tran"/>
    <property type="match status" value="1"/>
</dbReference>
<evidence type="ECO:0000313" key="10">
    <source>
        <dbReference type="Proteomes" id="UP000280960"/>
    </source>
</evidence>
<protein>
    <submittedName>
        <fullName evidence="9">ATP-binding cassette domain-containing protein</fullName>
    </submittedName>
</protein>
<dbReference type="SMART" id="SM00382">
    <property type="entry name" value="AAA"/>
    <property type="match status" value="1"/>
</dbReference>
<evidence type="ECO:0000256" key="1">
    <source>
        <dbReference type="ARBA" id="ARBA00004202"/>
    </source>
</evidence>
<dbReference type="GO" id="GO:0005886">
    <property type="term" value="C:plasma membrane"/>
    <property type="evidence" value="ECO:0007669"/>
    <property type="project" value="UniProtKB-SubCell"/>
</dbReference>
<dbReference type="SUPFAM" id="SSF52540">
    <property type="entry name" value="P-loop containing nucleoside triphosphate hydrolases"/>
    <property type="match status" value="1"/>
</dbReference>
<dbReference type="GO" id="GO:0015833">
    <property type="term" value="P:peptide transport"/>
    <property type="evidence" value="ECO:0007669"/>
    <property type="project" value="InterPro"/>
</dbReference>
<dbReference type="GO" id="GO:0016887">
    <property type="term" value="F:ATP hydrolysis activity"/>
    <property type="evidence" value="ECO:0007669"/>
    <property type="project" value="InterPro"/>
</dbReference>
<dbReference type="KEGG" id="bacg:D2962_15715"/>
<keyword evidence="5" id="KW-0547">Nucleotide-binding</keyword>
<keyword evidence="4" id="KW-1003">Cell membrane</keyword>
<dbReference type="PANTHER" id="PTHR43297:SF2">
    <property type="entry name" value="DIPEPTIDE TRANSPORT ATP-BINDING PROTEIN DPPD"/>
    <property type="match status" value="1"/>
</dbReference>
<dbReference type="InterPro" id="IPR003593">
    <property type="entry name" value="AAA+_ATPase"/>
</dbReference>
<dbReference type="PANTHER" id="PTHR43297">
    <property type="entry name" value="OLIGOPEPTIDE TRANSPORT ATP-BINDING PROTEIN APPD"/>
    <property type="match status" value="1"/>
</dbReference>
<dbReference type="Gene3D" id="3.40.50.300">
    <property type="entry name" value="P-loop containing nucleotide triphosphate hydrolases"/>
    <property type="match status" value="1"/>
</dbReference>
<keyword evidence="7" id="KW-0472">Membrane</keyword>
<comment type="similarity">
    <text evidence="2">Belongs to the ABC transporter superfamily.</text>
</comment>
<dbReference type="InterPro" id="IPR017871">
    <property type="entry name" value="ABC_transporter-like_CS"/>
</dbReference>
<accession>A0A3G2RA07</accession>
<organism evidence="9 10">
    <name type="scientific">Biomaibacter acetigenes</name>
    <dbReference type="NCBI Taxonomy" id="2316383"/>
    <lineage>
        <taxon>Bacteria</taxon>
        <taxon>Bacillati</taxon>
        <taxon>Bacillota</taxon>
        <taxon>Clostridia</taxon>
        <taxon>Thermosediminibacterales</taxon>
        <taxon>Tepidanaerobacteraceae</taxon>
        <taxon>Biomaibacter</taxon>
    </lineage>
</organism>
<gene>
    <name evidence="9" type="ORF">D2962_15715</name>
</gene>
<evidence type="ECO:0000256" key="7">
    <source>
        <dbReference type="ARBA" id="ARBA00023136"/>
    </source>
</evidence>
<proteinExistence type="inferred from homology"/>
<keyword evidence="10" id="KW-1185">Reference proteome</keyword>
<dbReference type="Pfam" id="PF08352">
    <property type="entry name" value="oligo_HPY"/>
    <property type="match status" value="1"/>
</dbReference>
<feature type="domain" description="ABC transporter" evidence="8">
    <location>
        <begin position="18"/>
        <end position="269"/>
    </location>
</feature>
<dbReference type="CDD" id="cd03257">
    <property type="entry name" value="ABC_NikE_OppD_transporters"/>
    <property type="match status" value="1"/>
</dbReference>
<dbReference type="InterPro" id="IPR027417">
    <property type="entry name" value="P-loop_NTPase"/>
</dbReference>
<dbReference type="PROSITE" id="PS50893">
    <property type="entry name" value="ABC_TRANSPORTER_2"/>
    <property type="match status" value="1"/>
</dbReference>
<dbReference type="Proteomes" id="UP000280960">
    <property type="component" value="Chromosome"/>
</dbReference>
<evidence type="ECO:0000256" key="5">
    <source>
        <dbReference type="ARBA" id="ARBA00022741"/>
    </source>
</evidence>
<dbReference type="NCBIfam" id="TIGR01727">
    <property type="entry name" value="oligo_HPY"/>
    <property type="match status" value="1"/>
</dbReference>
<dbReference type="InterPro" id="IPR050388">
    <property type="entry name" value="ABC_Ni/Peptide_Import"/>
</dbReference>
<keyword evidence="6 9" id="KW-0067">ATP-binding</keyword>
<evidence type="ECO:0000256" key="3">
    <source>
        <dbReference type="ARBA" id="ARBA00022448"/>
    </source>
</evidence>
<evidence type="ECO:0000313" key="9">
    <source>
        <dbReference type="EMBL" id="AYO31858.1"/>
    </source>
</evidence>